<dbReference type="GO" id="GO:0008010">
    <property type="term" value="F:structural constituent of chitin-based larval cuticle"/>
    <property type="evidence" value="ECO:0007669"/>
    <property type="project" value="TreeGrafter"/>
</dbReference>
<organism evidence="5 6">
    <name type="scientific">Stomoxys calcitrans</name>
    <name type="common">Stable fly</name>
    <name type="synonym">Conops calcitrans</name>
    <dbReference type="NCBI Taxonomy" id="35570"/>
    <lineage>
        <taxon>Eukaryota</taxon>
        <taxon>Metazoa</taxon>
        <taxon>Ecdysozoa</taxon>
        <taxon>Arthropoda</taxon>
        <taxon>Hexapoda</taxon>
        <taxon>Insecta</taxon>
        <taxon>Pterygota</taxon>
        <taxon>Neoptera</taxon>
        <taxon>Endopterygota</taxon>
        <taxon>Diptera</taxon>
        <taxon>Brachycera</taxon>
        <taxon>Muscomorpha</taxon>
        <taxon>Muscoidea</taxon>
        <taxon>Muscidae</taxon>
        <taxon>Stomoxys</taxon>
    </lineage>
</organism>
<dbReference type="InterPro" id="IPR000618">
    <property type="entry name" value="Insect_cuticle"/>
</dbReference>
<dbReference type="EnsemblMetazoa" id="SCAU011834-RA">
    <property type="protein sequence ID" value="SCAU011834-PA"/>
    <property type="gene ID" value="SCAU011834"/>
</dbReference>
<dbReference type="STRING" id="35570.A0A1I8PWS5"/>
<dbReference type="PROSITE" id="PS00233">
    <property type="entry name" value="CHIT_BIND_RR_1"/>
    <property type="match status" value="1"/>
</dbReference>
<evidence type="ECO:0000313" key="6">
    <source>
        <dbReference type="Proteomes" id="UP000095300"/>
    </source>
</evidence>
<feature type="region of interest" description="Disordered" evidence="3">
    <location>
        <begin position="41"/>
        <end position="61"/>
    </location>
</feature>
<reference evidence="5" key="1">
    <citation type="submission" date="2020-05" db="UniProtKB">
        <authorList>
            <consortium name="EnsemblMetazoa"/>
        </authorList>
    </citation>
    <scope>IDENTIFICATION</scope>
    <source>
        <strain evidence="5">USDA</strain>
    </source>
</reference>
<accession>A0A1I8PWS5</accession>
<name>A0A1I8PWS5_STOCA</name>
<dbReference type="InterPro" id="IPR031311">
    <property type="entry name" value="CHIT_BIND_RR_consensus"/>
</dbReference>
<dbReference type="Proteomes" id="UP000095300">
    <property type="component" value="Unassembled WGS sequence"/>
</dbReference>
<sequence>MKTLCLILVSTLVALTYGYSAMPRYYEDMIAANNKEVFKRQAHPRQYSQSSSSAYGSGEKDAQILRSDSHMSDDGSYYYEFETSNGIKQAEQGASDGSVQGSSSYISPEGIEIKTTYVADETGYHPVGDHIPKIPDYILRSLEYIRNHPYKERDYYTGEVKEATFNTIRRVAAPRHQQQYNVF</sequence>
<feature type="signal peptide" evidence="4">
    <location>
        <begin position="1"/>
        <end position="18"/>
    </location>
</feature>
<proteinExistence type="predicted"/>
<protein>
    <submittedName>
        <fullName evidence="5">Uncharacterized protein</fullName>
    </submittedName>
</protein>
<evidence type="ECO:0000313" key="5">
    <source>
        <dbReference type="EnsemblMetazoa" id="SCAU011834-PA"/>
    </source>
</evidence>
<dbReference type="VEuPathDB" id="VectorBase:SCAU011834"/>
<evidence type="ECO:0000256" key="2">
    <source>
        <dbReference type="PROSITE-ProRule" id="PRU00497"/>
    </source>
</evidence>
<evidence type="ECO:0000256" key="3">
    <source>
        <dbReference type="SAM" id="MobiDB-lite"/>
    </source>
</evidence>
<dbReference type="PANTHER" id="PTHR10380">
    <property type="entry name" value="CUTICLE PROTEIN"/>
    <property type="match status" value="1"/>
</dbReference>
<dbReference type="AlphaFoldDB" id="A0A1I8PWS5"/>
<keyword evidence="4" id="KW-0732">Signal</keyword>
<dbReference type="PROSITE" id="PS51155">
    <property type="entry name" value="CHIT_BIND_RR_2"/>
    <property type="match status" value="1"/>
</dbReference>
<dbReference type="GO" id="GO:0062129">
    <property type="term" value="C:chitin-based extracellular matrix"/>
    <property type="evidence" value="ECO:0007669"/>
    <property type="project" value="TreeGrafter"/>
</dbReference>
<dbReference type="PRINTS" id="PR00947">
    <property type="entry name" value="CUTICLE"/>
</dbReference>
<feature type="chain" id="PRO_5009327315" evidence="4">
    <location>
        <begin position="19"/>
        <end position="183"/>
    </location>
</feature>
<dbReference type="Pfam" id="PF00379">
    <property type="entry name" value="Chitin_bind_4"/>
    <property type="match status" value="1"/>
</dbReference>
<dbReference type="InterPro" id="IPR050468">
    <property type="entry name" value="Cuticle_Struct_Prot"/>
</dbReference>
<keyword evidence="1 2" id="KW-0193">Cuticle</keyword>
<evidence type="ECO:0000256" key="1">
    <source>
        <dbReference type="ARBA" id="ARBA00022460"/>
    </source>
</evidence>
<gene>
    <name evidence="5" type="primary">106085954</name>
</gene>
<keyword evidence="6" id="KW-1185">Reference proteome</keyword>
<dbReference type="OrthoDB" id="7920766at2759"/>
<feature type="compositionally biased region" description="Low complexity" evidence="3">
    <location>
        <begin position="46"/>
        <end position="57"/>
    </location>
</feature>
<evidence type="ECO:0000256" key="4">
    <source>
        <dbReference type="SAM" id="SignalP"/>
    </source>
</evidence>
<dbReference type="PANTHER" id="PTHR10380:SF238">
    <property type="entry name" value="CUTICULAR PROTEIN 65EA-RELATED"/>
    <property type="match status" value="1"/>
</dbReference>